<protein>
    <submittedName>
        <fullName evidence="1">Uncharacterized protein</fullName>
    </submittedName>
</protein>
<evidence type="ECO:0000313" key="2">
    <source>
        <dbReference type="Proteomes" id="UP001152888"/>
    </source>
</evidence>
<dbReference type="EMBL" id="CAKOFQ010006754">
    <property type="protein sequence ID" value="CAH1968546.1"/>
    <property type="molecule type" value="Genomic_DNA"/>
</dbReference>
<dbReference type="Proteomes" id="UP001152888">
    <property type="component" value="Unassembled WGS sequence"/>
</dbReference>
<evidence type="ECO:0000313" key="1">
    <source>
        <dbReference type="EMBL" id="CAH1968546.1"/>
    </source>
</evidence>
<sequence>MQIIFDSDSSSSSSSDSDDELEAVISNLFLPELLKDVSKNNNFCEELYYTDKQFVEHFSFKANCCYFKKRF</sequence>
<reference evidence="1" key="1">
    <citation type="submission" date="2022-03" db="EMBL/GenBank/DDBJ databases">
        <authorList>
            <person name="Sayadi A."/>
        </authorList>
    </citation>
    <scope>NUCLEOTIDE SEQUENCE</scope>
</reference>
<gene>
    <name evidence="1" type="ORF">ACAOBT_LOCUS7915</name>
</gene>
<proteinExistence type="predicted"/>
<keyword evidence="2" id="KW-1185">Reference proteome</keyword>
<comment type="caution">
    <text evidence="1">The sequence shown here is derived from an EMBL/GenBank/DDBJ whole genome shotgun (WGS) entry which is preliminary data.</text>
</comment>
<name>A0A9P0K6E1_ACAOB</name>
<accession>A0A9P0K6E1</accession>
<dbReference type="AlphaFoldDB" id="A0A9P0K6E1"/>
<organism evidence="1 2">
    <name type="scientific">Acanthoscelides obtectus</name>
    <name type="common">Bean weevil</name>
    <name type="synonym">Bruchus obtectus</name>
    <dbReference type="NCBI Taxonomy" id="200917"/>
    <lineage>
        <taxon>Eukaryota</taxon>
        <taxon>Metazoa</taxon>
        <taxon>Ecdysozoa</taxon>
        <taxon>Arthropoda</taxon>
        <taxon>Hexapoda</taxon>
        <taxon>Insecta</taxon>
        <taxon>Pterygota</taxon>
        <taxon>Neoptera</taxon>
        <taxon>Endopterygota</taxon>
        <taxon>Coleoptera</taxon>
        <taxon>Polyphaga</taxon>
        <taxon>Cucujiformia</taxon>
        <taxon>Chrysomeloidea</taxon>
        <taxon>Chrysomelidae</taxon>
        <taxon>Bruchinae</taxon>
        <taxon>Bruchini</taxon>
        <taxon>Acanthoscelides</taxon>
    </lineage>
</organism>